<dbReference type="RefSeq" id="WP_151860436.1">
    <property type="nucleotide sequence ID" value="NZ_WBZC01000013.1"/>
</dbReference>
<dbReference type="SUPFAM" id="SSF51206">
    <property type="entry name" value="cAMP-binding domain-like"/>
    <property type="match status" value="1"/>
</dbReference>
<sequence length="133" mass="15676">MYNTLKKCFLFKDVTPEKLKLYIKNINYRIIEYKKGQYIADFSNEIGIVLKGKIEVQKNLLTGKKIIMNRIKAGSIFGIPYLFQKELENVTYLYTNSEAVVLFITESCLLKLFKMDEVILQNYLSYVGQRIYF</sequence>
<proteinExistence type="predicted"/>
<evidence type="ECO:0000313" key="2">
    <source>
        <dbReference type="EMBL" id="KAB3536057.1"/>
    </source>
</evidence>
<dbReference type="InterPro" id="IPR000595">
    <property type="entry name" value="cNMP-bd_dom"/>
</dbReference>
<dbReference type="Pfam" id="PF00027">
    <property type="entry name" value="cNMP_binding"/>
    <property type="match status" value="1"/>
</dbReference>
<dbReference type="Proteomes" id="UP000432715">
    <property type="component" value="Unassembled WGS sequence"/>
</dbReference>
<feature type="domain" description="Cyclic nucleotide-binding" evidence="1">
    <location>
        <begin position="32"/>
        <end position="114"/>
    </location>
</feature>
<evidence type="ECO:0000259" key="1">
    <source>
        <dbReference type="Pfam" id="PF00027"/>
    </source>
</evidence>
<protein>
    <submittedName>
        <fullName evidence="2">Crp/Fnr family transcriptional regulator</fullName>
    </submittedName>
</protein>
<evidence type="ECO:0000313" key="3">
    <source>
        <dbReference type="Proteomes" id="UP000432715"/>
    </source>
</evidence>
<dbReference type="AlphaFoldDB" id="A0A6I0F250"/>
<dbReference type="InterPro" id="IPR014710">
    <property type="entry name" value="RmlC-like_jellyroll"/>
</dbReference>
<dbReference type="CDD" id="cd00038">
    <property type="entry name" value="CAP_ED"/>
    <property type="match status" value="1"/>
</dbReference>
<dbReference type="EMBL" id="WBZC01000013">
    <property type="protein sequence ID" value="KAB3536057.1"/>
    <property type="molecule type" value="Genomic_DNA"/>
</dbReference>
<comment type="caution">
    <text evidence="2">The sequence shown here is derived from an EMBL/GenBank/DDBJ whole genome shotgun (WGS) entry which is preliminary data.</text>
</comment>
<gene>
    <name evidence="2" type="ORF">F8154_04675</name>
</gene>
<dbReference type="Gene3D" id="2.60.120.10">
    <property type="entry name" value="Jelly Rolls"/>
    <property type="match status" value="1"/>
</dbReference>
<keyword evidence="3" id="KW-1185">Reference proteome</keyword>
<organism evidence="2 3">
    <name type="scientific">Alkaliphilus pronyensis</name>
    <dbReference type="NCBI Taxonomy" id="1482732"/>
    <lineage>
        <taxon>Bacteria</taxon>
        <taxon>Bacillati</taxon>
        <taxon>Bacillota</taxon>
        <taxon>Clostridia</taxon>
        <taxon>Peptostreptococcales</taxon>
        <taxon>Natronincolaceae</taxon>
        <taxon>Alkaliphilus</taxon>
    </lineage>
</organism>
<reference evidence="2 3" key="1">
    <citation type="submission" date="2019-10" db="EMBL/GenBank/DDBJ databases">
        <title>Alkaliphilus serpentinus sp. nov. and Alkaliphilus pronyensis sp. nov., two novel anaerobic alkaliphilic species isolated from the serpentinized-hosted hydrothermal field of the Prony Bay (New Caledonia).</title>
        <authorList>
            <person name="Postec A."/>
        </authorList>
    </citation>
    <scope>NUCLEOTIDE SEQUENCE [LARGE SCALE GENOMIC DNA]</scope>
    <source>
        <strain evidence="2 3">LacV</strain>
    </source>
</reference>
<name>A0A6I0F250_9FIRM</name>
<accession>A0A6I0F250</accession>
<dbReference type="OrthoDB" id="3176638at2"/>
<dbReference type="InterPro" id="IPR018490">
    <property type="entry name" value="cNMP-bd_dom_sf"/>
</dbReference>